<gene>
    <name evidence="2 4" type="ORF">BDZ99DRAFT_365570</name>
</gene>
<dbReference type="RefSeq" id="XP_033578538.1">
    <property type="nucleotide sequence ID" value="XM_033714740.1"/>
</dbReference>
<dbReference type="Pfam" id="PF08634">
    <property type="entry name" value="Pet127"/>
    <property type="match status" value="1"/>
</dbReference>
<dbReference type="AlphaFoldDB" id="A0A6A6YU68"/>
<accession>A0A6A6YU68</accession>
<dbReference type="PANTHER" id="PTHR31014:SF0">
    <property type="entry name" value="MITOCHONDRIAL TRANSLATION SYSTEM COMPONENT PET127-RELATED"/>
    <property type="match status" value="1"/>
</dbReference>
<dbReference type="GO" id="GO:0000964">
    <property type="term" value="P:mitochondrial RNA 5'-end processing"/>
    <property type="evidence" value="ECO:0007669"/>
    <property type="project" value="TreeGrafter"/>
</dbReference>
<keyword evidence="3" id="KW-1185">Reference proteome</keyword>
<dbReference type="GO" id="GO:0005740">
    <property type="term" value="C:mitochondrial envelope"/>
    <property type="evidence" value="ECO:0007669"/>
    <property type="project" value="TreeGrafter"/>
</dbReference>
<feature type="non-terminal residue" evidence="2">
    <location>
        <position position="1"/>
    </location>
</feature>
<sequence>RGPVDIKRLSPDDLHFNPVDVEVPPVPTLAHGLDRVLFNPGVYHLQDPRSRVYNFDPYLEKIMPAAEFDFDSLEKYMTSSKDQGLINMAKSLGAKFTGSTSSMSGILTHFHYLLSQWRTLNLNMLSKEFPDITNKFSKIQRAPSAIFLRWRDGTYAIDADKEFDTPNIMSWLGQSMEKLLTNSPDMFERYRRSNPEDTPTDEDGKCFHYTQQGNVLMRSQLDAKDPRLPGTGIFDLKTRAVVSVRMEASEFEQRSGYQIRNLRGEWESFEREYFDMVRATMLKYSLQVRMGRMDGIFIAFHNVERIFGFQYVSKAEMDLALHGQEDPCLGDQEFKLSVELLSEVLDKAAKKFPEQSIRLHFETRDVEVPFMYVFAEPVSEEQVEAIQTKNSELMKEFERSVVGLVGEEEEMQKEWGEINTRIEAELEQDQEGKADAEEEGTPAAQEVEDVEAEEDSITDGVAEAEIESANLLTDAKSIVGSLESSLPEPAEDNVLGLTLTVRNKLNGKYISRPTNLTLAEDWTIEYSLGEIPIAHGRAGRLLEQLKGRRQKALVREAVEENANDYYSKILQEYSSKGRAWREEMDADDAEKERLVYTPLG</sequence>
<dbReference type="PANTHER" id="PTHR31014">
    <property type="entry name" value="MITOCHONDRIAL TRANSLATION SYSTEM COMPONENT PET127-RELATED"/>
    <property type="match status" value="1"/>
</dbReference>
<feature type="non-terminal residue" evidence="2">
    <location>
        <position position="600"/>
    </location>
</feature>
<reference evidence="4" key="3">
    <citation type="submission" date="2025-04" db="UniProtKB">
        <authorList>
            <consortium name="RefSeq"/>
        </authorList>
    </citation>
    <scope>IDENTIFICATION</scope>
    <source>
        <strain evidence="4">CBS 304.34</strain>
    </source>
</reference>
<reference evidence="2 4" key="1">
    <citation type="journal article" date="2020" name="Stud. Mycol.">
        <title>101 Dothideomycetes genomes: a test case for predicting lifestyles and emergence of pathogens.</title>
        <authorList>
            <person name="Haridas S."/>
            <person name="Albert R."/>
            <person name="Binder M."/>
            <person name="Bloem J."/>
            <person name="Labutti K."/>
            <person name="Salamov A."/>
            <person name="Andreopoulos B."/>
            <person name="Baker S."/>
            <person name="Barry K."/>
            <person name="Bills G."/>
            <person name="Bluhm B."/>
            <person name="Cannon C."/>
            <person name="Castanera R."/>
            <person name="Culley D."/>
            <person name="Daum C."/>
            <person name="Ezra D."/>
            <person name="Gonzalez J."/>
            <person name="Henrissat B."/>
            <person name="Kuo A."/>
            <person name="Liang C."/>
            <person name="Lipzen A."/>
            <person name="Lutzoni F."/>
            <person name="Magnuson J."/>
            <person name="Mondo S."/>
            <person name="Nolan M."/>
            <person name="Ohm R."/>
            <person name="Pangilinan J."/>
            <person name="Park H.-J."/>
            <person name="Ramirez L."/>
            <person name="Alfaro M."/>
            <person name="Sun H."/>
            <person name="Tritt A."/>
            <person name="Yoshinaga Y."/>
            <person name="Zwiers L.-H."/>
            <person name="Turgeon B."/>
            <person name="Goodwin S."/>
            <person name="Spatafora J."/>
            <person name="Crous P."/>
            <person name="Grigoriev I."/>
        </authorList>
    </citation>
    <scope>NUCLEOTIDE SEQUENCE</scope>
    <source>
        <strain evidence="2 4">CBS 304.34</strain>
    </source>
</reference>
<evidence type="ECO:0000313" key="4">
    <source>
        <dbReference type="RefSeq" id="XP_033578538.1"/>
    </source>
</evidence>
<protein>
    <submittedName>
        <fullName evidence="2 4">Pet127-domain-containing protein</fullName>
    </submittedName>
</protein>
<organism evidence="2">
    <name type="scientific">Mytilinidion resinicola</name>
    <dbReference type="NCBI Taxonomy" id="574789"/>
    <lineage>
        <taxon>Eukaryota</taxon>
        <taxon>Fungi</taxon>
        <taxon>Dikarya</taxon>
        <taxon>Ascomycota</taxon>
        <taxon>Pezizomycotina</taxon>
        <taxon>Dothideomycetes</taxon>
        <taxon>Pleosporomycetidae</taxon>
        <taxon>Mytilinidiales</taxon>
        <taxon>Mytilinidiaceae</taxon>
        <taxon>Mytilinidion</taxon>
    </lineage>
</organism>
<dbReference type="Proteomes" id="UP000504636">
    <property type="component" value="Unplaced"/>
</dbReference>
<dbReference type="GeneID" id="54455633"/>
<name>A0A6A6YU68_9PEZI</name>
<feature type="compositionally biased region" description="Acidic residues" evidence="1">
    <location>
        <begin position="436"/>
        <end position="453"/>
    </location>
</feature>
<evidence type="ECO:0000256" key="1">
    <source>
        <dbReference type="SAM" id="MobiDB-lite"/>
    </source>
</evidence>
<dbReference type="InterPro" id="IPR013943">
    <property type="entry name" value="Pet127"/>
</dbReference>
<evidence type="ECO:0000313" key="2">
    <source>
        <dbReference type="EMBL" id="KAF2811574.1"/>
    </source>
</evidence>
<proteinExistence type="predicted"/>
<dbReference type="EMBL" id="MU003698">
    <property type="protein sequence ID" value="KAF2811574.1"/>
    <property type="molecule type" value="Genomic_DNA"/>
</dbReference>
<reference evidence="4" key="2">
    <citation type="submission" date="2020-04" db="EMBL/GenBank/DDBJ databases">
        <authorList>
            <consortium name="NCBI Genome Project"/>
        </authorList>
    </citation>
    <scope>NUCLEOTIDE SEQUENCE</scope>
    <source>
        <strain evidence="4">CBS 304.34</strain>
    </source>
</reference>
<dbReference type="OrthoDB" id="10249045at2759"/>
<evidence type="ECO:0000313" key="3">
    <source>
        <dbReference type="Proteomes" id="UP000504636"/>
    </source>
</evidence>
<feature type="region of interest" description="Disordered" evidence="1">
    <location>
        <begin position="427"/>
        <end position="453"/>
    </location>
</feature>